<dbReference type="RefSeq" id="WP_187534478.1">
    <property type="nucleotide sequence ID" value="NZ_CBCSHU010000001.1"/>
</dbReference>
<keyword evidence="4" id="KW-0378">Hydrolase</keyword>
<protein>
    <submittedName>
        <fullName evidence="11">PD-(D/E)XK nuclease family protein</fullName>
    </submittedName>
</protein>
<reference evidence="11 12" key="1">
    <citation type="submission" date="2020-08" db="EMBL/GenBank/DDBJ databases">
        <title>Genome sequence of Erysipelothrix inopinata DSM 15511T.</title>
        <authorList>
            <person name="Hyun D.-W."/>
            <person name="Bae J.-W."/>
        </authorList>
    </citation>
    <scope>NUCLEOTIDE SEQUENCE [LARGE SCALE GENOMIC DNA]</scope>
    <source>
        <strain evidence="11 12">DSM 15511</strain>
    </source>
</reference>
<keyword evidence="8" id="KW-0238">DNA-binding</keyword>
<keyword evidence="7" id="KW-0067">ATP-binding</keyword>
<sequence length="807" mass="93266">MTHTIIAPQHYHEELKRELLQNKKHLLNIMVRDFDFVFFNPQTSSRELELEIFQALSTIKTSTLSSIIGFPKTIDMLINFSKELLLYNINPHDLPQDTPLQRDIYACVLVVLEYLSKPEVPQGSFTIYENGLSYAQKSFLRLHNLSMVETPSRAPQSIRYRVALNLRTEIEATVQDILLQKLDYAVIAMPNLDSALPLIESILPRYGVSYHFYDDNQVLVSKHFRALFEYSLSPSTETLVNVLKSNALNFYNFESYLLLMDHFKLELSDILNDFPVLDESWPRDLYRHYMNVTENLEEFQAVLQTLVAPSIDEAMIVAYNTLCNIYPVRNLTPLKSLITQSLTLYTESTLPFFYRYVENLKSANTKLNTIQFVDLRQLPLQPVENLYILNLTAKTFPATSSHTGIIDESYLNKVPKYPTLDKRTQDTLYQQMRIFNISDNLTLSFASSTYEGKSIEPSYPVDTFCKQNNVSLLPWRIQQVLSRKQTVHRLSPEIAKKLFLDDGRIRGSISSFQLYTQDPYQFFIERGLKLQKPEPFALNPLILGTFNHAVMESLHIDKDVQDLHVIKDSFSPRDLKSQLIFKRNDDMMTRNINFVLNSIDSSKFEPSMSEKHFEDSSLFPSITLKGIIDRIDVNNDNILIVDYKSSAQSLAQKKVQSGEQLQLLTYAMIGHRKFNKDVLGVFYFGFTDKNTKISRRDFKPASGVVTLEHDPEEAWKQNKRYSGWYFQSPDDSFENVEYYGGLRQLKSGEISTFRKPYDFIKVSNLLTDVYAQITTQILNGVIDADRLDFEIDPNLNLKQGDDTNDSI</sequence>
<evidence type="ECO:0000256" key="4">
    <source>
        <dbReference type="ARBA" id="ARBA00022801"/>
    </source>
</evidence>
<evidence type="ECO:0000313" key="12">
    <source>
        <dbReference type="Proteomes" id="UP000515928"/>
    </source>
</evidence>
<evidence type="ECO:0000256" key="9">
    <source>
        <dbReference type="ARBA" id="ARBA00023204"/>
    </source>
</evidence>
<dbReference type="EMBL" id="CP060715">
    <property type="protein sequence ID" value="QNN61276.1"/>
    <property type="molecule type" value="Genomic_DNA"/>
</dbReference>
<evidence type="ECO:0000256" key="3">
    <source>
        <dbReference type="ARBA" id="ARBA00022763"/>
    </source>
</evidence>
<name>A0A7G9S0A1_9FIRM</name>
<dbReference type="GO" id="GO:0003677">
    <property type="term" value="F:DNA binding"/>
    <property type="evidence" value="ECO:0007669"/>
    <property type="project" value="UniProtKB-KW"/>
</dbReference>
<dbReference type="Gene3D" id="3.90.320.10">
    <property type="match status" value="1"/>
</dbReference>
<dbReference type="GO" id="GO:0004386">
    <property type="term" value="F:helicase activity"/>
    <property type="evidence" value="ECO:0007669"/>
    <property type="project" value="UniProtKB-KW"/>
</dbReference>
<keyword evidence="6" id="KW-0269">Exonuclease</keyword>
<dbReference type="Gene3D" id="3.40.50.300">
    <property type="entry name" value="P-loop containing nucleotide triphosphate hydrolases"/>
    <property type="match status" value="1"/>
</dbReference>
<evidence type="ECO:0000256" key="6">
    <source>
        <dbReference type="ARBA" id="ARBA00022839"/>
    </source>
</evidence>
<evidence type="ECO:0000256" key="1">
    <source>
        <dbReference type="ARBA" id="ARBA00022722"/>
    </source>
</evidence>
<keyword evidence="3" id="KW-0227">DNA damage</keyword>
<evidence type="ECO:0000256" key="7">
    <source>
        <dbReference type="ARBA" id="ARBA00022840"/>
    </source>
</evidence>
<dbReference type="GO" id="GO:0005524">
    <property type="term" value="F:ATP binding"/>
    <property type="evidence" value="ECO:0007669"/>
    <property type="project" value="UniProtKB-KW"/>
</dbReference>
<dbReference type="SUPFAM" id="SSF52980">
    <property type="entry name" value="Restriction endonuclease-like"/>
    <property type="match status" value="1"/>
</dbReference>
<feature type="domain" description="PD-(D/E)XK endonuclease-like" evidence="10">
    <location>
        <begin position="508"/>
        <end position="715"/>
    </location>
</feature>
<dbReference type="GO" id="GO:0006281">
    <property type="term" value="P:DNA repair"/>
    <property type="evidence" value="ECO:0007669"/>
    <property type="project" value="UniProtKB-KW"/>
</dbReference>
<dbReference type="KEGG" id="eio:H9L01_02605"/>
<dbReference type="InterPro" id="IPR011604">
    <property type="entry name" value="PDDEXK-like_dom_sf"/>
</dbReference>
<keyword evidence="2" id="KW-0547">Nucleotide-binding</keyword>
<evidence type="ECO:0000313" key="11">
    <source>
        <dbReference type="EMBL" id="QNN61276.1"/>
    </source>
</evidence>
<keyword evidence="5" id="KW-0347">Helicase</keyword>
<dbReference type="AlphaFoldDB" id="A0A7G9S0A1"/>
<dbReference type="InterPro" id="IPR027417">
    <property type="entry name" value="P-loop_NTPase"/>
</dbReference>
<keyword evidence="12" id="KW-1185">Reference proteome</keyword>
<dbReference type="InterPro" id="IPR038726">
    <property type="entry name" value="PDDEXK_AddAB-type"/>
</dbReference>
<organism evidence="11 12">
    <name type="scientific">Erysipelothrix inopinata</name>
    <dbReference type="NCBI Taxonomy" id="225084"/>
    <lineage>
        <taxon>Bacteria</taxon>
        <taxon>Bacillati</taxon>
        <taxon>Bacillota</taxon>
        <taxon>Erysipelotrichia</taxon>
        <taxon>Erysipelotrichales</taxon>
        <taxon>Erysipelotrichaceae</taxon>
        <taxon>Erysipelothrix</taxon>
    </lineage>
</organism>
<proteinExistence type="predicted"/>
<accession>A0A7G9S0A1</accession>
<dbReference type="InterPro" id="IPR011335">
    <property type="entry name" value="Restrct_endonuc-II-like"/>
</dbReference>
<dbReference type="GO" id="GO:0004527">
    <property type="term" value="F:exonuclease activity"/>
    <property type="evidence" value="ECO:0007669"/>
    <property type="project" value="UniProtKB-KW"/>
</dbReference>
<evidence type="ECO:0000259" key="10">
    <source>
        <dbReference type="Pfam" id="PF12705"/>
    </source>
</evidence>
<keyword evidence="1" id="KW-0540">Nuclease</keyword>
<evidence type="ECO:0000256" key="5">
    <source>
        <dbReference type="ARBA" id="ARBA00022806"/>
    </source>
</evidence>
<dbReference type="Pfam" id="PF12705">
    <property type="entry name" value="PDDEXK_1"/>
    <property type="match status" value="1"/>
</dbReference>
<dbReference type="Proteomes" id="UP000515928">
    <property type="component" value="Chromosome"/>
</dbReference>
<evidence type="ECO:0000256" key="8">
    <source>
        <dbReference type="ARBA" id="ARBA00023125"/>
    </source>
</evidence>
<gene>
    <name evidence="11" type="ORF">H9L01_02605</name>
</gene>
<dbReference type="SUPFAM" id="SSF52540">
    <property type="entry name" value="P-loop containing nucleoside triphosphate hydrolases"/>
    <property type="match status" value="1"/>
</dbReference>
<evidence type="ECO:0000256" key="2">
    <source>
        <dbReference type="ARBA" id="ARBA00022741"/>
    </source>
</evidence>
<keyword evidence="9" id="KW-0234">DNA repair</keyword>